<sequence length="141" mass="14612">MSEPAGAVQLRLVVHAEDLDAAVAFFRDALGLPAELDLTSPTDGPGEDARVVVLGAGRATLELVNTPQRALIDSLEVGRDASREIRVALEVNDAADASARAVAAGAVEVAPPTPTPWGSLNARLEGPAGLQLTLFQQVEPE</sequence>
<evidence type="ECO:0000313" key="3">
    <source>
        <dbReference type="Proteomes" id="UP001172756"/>
    </source>
</evidence>
<dbReference type="EMBL" id="JAUHQB010000007">
    <property type="protein sequence ID" value="MDN4483890.1"/>
    <property type="molecule type" value="Genomic_DNA"/>
</dbReference>
<organism evidence="2 3">
    <name type="scientific">Demequina lignilytica</name>
    <dbReference type="NCBI Taxonomy" id="3051663"/>
    <lineage>
        <taxon>Bacteria</taxon>
        <taxon>Bacillati</taxon>
        <taxon>Actinomycetota</taxon>
        <taxon>Actinomycetes</taxon>
        <taxon>Micrococcales</taxon>
        <taxon>Demequinaceae</taxon>
        <taxon>Demequina</taxon>
    </lineage>
</organism>
<dbReference type="AlphaFoldDB" id="A0AB35MJA8"/>
<gene>
    <name evidence="2" type="ORF">QQ002_10110</name>
</gene>
<dbReference type="RefSeq" id="WP_301160616.1">
    <property type="nucleotide sequence ID" value="NZ_JAUHQB010000007.1"/>
</dbReference>
<comment type="caution">
    <text evidence="2">The sequence shown here is derived from an EMBL/GenBank/DDBJ whole genome shotgun (WGS) entry which is preliminary data.</text>
</comment>
<dbReference type="InterPro" id="IPR029068">
    <property type="entry name" value="Glyas_Bleomycin-R_OHBP_Dase"/>
</dbReference>
<reference evidence="2 3" key="1">
    <citation type="submission" date="2023-06" db="EMBL/GenBank/DDBJ databases">
        <title>SYSU T0a273.</title>
        <authorList>
            <person name="Gao L."/>
            <person name="Fang B.-Z."/>
            <person name="Li W.-J."/>
        </authorList>
    </citation>
    <scope>NUCLEOTIDE SEQUENCE [LARGE SCALE GENOMIC DNA]</scope>
    <source>
        <strain evidence="2 3">SYSU T0a273</strain>
    </source>
</reference>
<feature type="domain" description="VOC" evidence="1">
    <location>
        <begin position="6"/>
        <end position="137"/>
    </location>
</feature>
<evidence type="ECO:0000259" key="1">
    <source>
        <dbReference type="PROSITE" id="PS51819"/>
    </source>
</evidence>
<protein>
    <submittedName>
        <fullName evidence="2">VOC family protein</fullName>
    </submittedName>
</protein>
<proteinExistence type="predicted"/>
<dbReference type="Proteomes" id="UP001172756">
    <property type="component" value="Unassembled WGS sequence"/>
</dbReference>
<dbReference type="PROSITE" id="PS51819">
    <property type="entry name" value="VOC"/>
    <property type="match status" value="1"/>
</dbReference>
<evidence type="ECO:0000313" key="2">
    <source>
        <dbReference type="EMBL" id="MDN4483890.1"/>
    </source>
</evidence>
<dbReference type="Pfam" id="PF00903">
    <property type="entry name" value="Glyoxalase"/>
    <property type="match status" value="1"/>
</dbReference>
<dbReference type="InterPro" id="IPR037523">
    <property type="entry name" value="VOC_core"/>
</dbReference>
<dbReference type="SUPFAM" id="SSF54593">
    <property type="entry name" value="Glyoxalase/Bleomycin resistance protein/Dihydroxybiphenyl dioxygenase"/>
    <property type="match status" value="1"/>
</dbReference>
<dbReference type="InterPro" id="IPR004360">
    <property type="entry name" value="Glyas_Fos-R_dOase_dom"/>
</dbReference>
<name>A0AB35MJA8_9MICO</name>
<accession>A0AB35MJA8</accession>
<dbReference type="Gene3D" id="3.10.180.10">
    <property type="entry name" value="2,3-Dihydroxybiphenyl 1,2-Dioxygenase, domain 1"/>
    <property type="match status" value="1"/>
</dbReference>